<dbReference type="PROSITE" id="PS50234">
    <property type="entry name" value="VWFA"/>
    <property type="match status" value="1"/>
</dbReference>
<dbReference type="InterPro" id="IPR036465">
    <property type="entry name" value="vWFA_dom_sf"/>
</dbReference>
<dbReference type="SMART" id="SM00327">
    <property type="entry name" value="VWA"/>
    <property type="match status" value="1"/>
</dbReference>
<dbReference type="Pfam" id="PF00092">
    <property type="entry name" value="VWA"/>
    <property type="match status" value="1"/>
</dbReference>
<evidence type="ECO:0000256" key="1">
    <source>
        <dbReference type="SAM" id="Coils"/>
    </source>
</evidence>
<dbReference type="AlphaFoldDB" id="A0A411DQV0"/>
<dbReference type="EMBL" id="CP035532">
    <property type="protein sequence ID" value="QBA22717.1"/>
    <property type="molecule type" value="Genomic_DNA"/>
</dbReference>
<proteinExistence type="predicted"/>
<protein>
    <submittedName>
        <fullName evidence="3">VWA domain-containing protein</fullName>
    </submittedName>
</protein>
<dbReference type="Gene3D" id="3.40.50.410">
    <property type="entry name" value="von Willebrand factor, type A domain"/>
    <property type="match status" value="1"/>
</dbReference>
<feature type="coiled-coil region" evidence="1">
    <location>
        <begin position="337"/>
        <end position="364"/>
    </location>
</feature>
<organism evidence="3">
    <name type="scientific">Chryseobacterium indologenes</name>
    <name type="common">Flavobacterium indologenes</name>
    <dbReference type="NCBI Taxonomy" id="253"/>
    <lineage>
        <taxon>Bacteria</taxon>
        <taxon>Pseudomonadati</taxon>
        <taxon>Bacteroidota</taxon>
        <taxon>Flavobacteriia</taxon>
        <taxon>Flavobacteriales</taxon>
        <taxon>Weeksellaceae</taxon>
        <taxon>Chryseobacterium group</taxon>
        <taxon>Chryseobacterium</taxon>
    </lineage>
</organism>
<name>A0A411DQV0_CHRID</name>
<feature type="domain" description="VWFA" evidence="2">
    <location>
        <begin position="55"/>
        <end position="242"/>
    </location>
</feature>
<dbReference type="SUPFAM" id="SSF53300">
    <property type="entry name" value="vWA-like"/>
    <property type="match status" value="1"/>
</dbReference>
<keyword evidence="1" id="KW-0175">Coiled coil</keyword>
<evidence type="ECO:0000259" key="2">
    <source>
        <dbReference type="PROSITE" id="PS50234"/>
    </source>
</evidence>
<accession>A0A411DQV0</accession>
<dbReference type="InterPro" id="IPR002035">
    <property type="entry name" value="VWF_A"/>
</dbReference>
<evidence type="ECO:0000313" key="3">
    <source>
        <dbReference type="EMBL" id="QBA22717.1"/>
    </source>
</evidence>
<reference evidence="3" key="1">
    <citation type="submission" date="2019-01" db="EMBL/GenBank/DDBJ databases">
        <title>Whole Genome Sequencing for Putative Detection of Antimicrobial Resistance and Potential Virulence Factors in Chryseobacterium indologenes isolated from Nile Tilapia in Tanzania.</title>
        <authorList>
            <person name="Mwega E."/>
            <person name="Mutoloki S."/>
            <person name="Mugimba K."/>
            <person name="Colquhoun D."/>
            <person name="Mdegela R."/>
            <person name="Evensen O."/>
            <person name="Wasteson Y."/>
        </authorList>
    </citation>
    <scope>NUCLEOTIDE SEQUENCE [LARGE SCALE GENOMIC DNA]</scope>
    <source>
        <strain evidence="3">StR 01</strain>
    </source>
</reference>
<gene>
    <name evidence="3" type="ORF">EU348_16620</name>
</gene>
<sequence length="396" mass="44108">MTTLKILALAAGTALLSSGNIQENRSANSNTDNHLPVQKTTLIPVTSTVKDNKIQVALLLDTSNSMDGLIDQAKSRLWNIVNTLTTLKYNGKAPEIEIALYEYGNDGIRDENYIRQVTPLTQDLDLVSEKLFALRTNGGSEYCGAVIRDASANLNWDGNEKSMKLIYIAGNEAFDQGKINYKEVVSKAKAKNIYTNTIFCGSREEGIQTFWQNGASLGGGKYFNIDSDRKVMYIETPYDKRISECNARLNDTYIYYGNHGSEYRLKQITQDKNAEAQSASNLVERTVAKSKKNAYKNDHWDLVDKAEKDAGFIASVKESELPAELKGKSKEEIQKTIAAKSAARDTIQKEIEELSKKRQTYIDSEMKKRGNDDSDDLGKAIESSIVELAKKNGYSL</sequence>